<accession>A0ABP8DIK4</accession>
<reference evidence="2" key="1">
    <citation type="journal article" date="2019" name="Int. J. Syst. Evol. Microbiol.">
        <title>The Global Catalogue of Microorganisms (GCM) 10K type strain sequencing project: providing services to taxonomists for standard genome sequencing and annotation.</title>
        <authorList>
            <consortium name="The Broad Institute Genomics Platform"/>
            <consortium name="The Broad Institute Genome Sequencing Center for Infectious Disease"/>
            <person name="Wu L."/>
            <person name="Ma J."/>
        </authorList>
    </citation>
    <scope>NUCLEOTIDE SEQUENCE [LARGE SCALE GENOMIC DNA]</scope>
    <source>
        <strain evidence="2">JCM 17441</strain>
    </source>
</reference>
<evidence type="ECO:0000313" key="1">
    <source>
        <dbReference type="EMBL" id="GAA4256862.1"/>
    </source>
</evidence>
<keyword evidence="2" id="KW-1185">Reference proteome</keyword>
<evidence type="ECO:0000313" key="2">
    <source>
        <dbReference type="Proteomes" id="UP001500620"/>
    </source>
</evidence>
<sequence length="51" mass="5858">MIEVITFSAGHPAARDSGAGAFYERLEDGPDGTPRQWYRRRLVSDYSSRRR</sequence>
<dbReference type="RefSeq" id="WP_380133772.1">
    <property type="nucleotide sequence ID" value="NZ_JBHTFY010000001.1"/>
</dbReference>
<gene>
    <name evidence="1" type="ORF">GCM10022255_071420</name>
</gene>
<organism evidence="1 2">
    <name type="scientific">Dactylosporangium darangshiense</name>
    <dbReference type="NCBI Taxonomy" id="579108"/>
    <lineage>
        <taxon>Bacteria</taxon>
        <taxon>Bacillati</taxon>
        <taxon>Actinomycetota</taxon>
        <taxon>Actinomycetes</taxon>
        <taxon>Micromonosporales</taxon>
        <taxon>Micromonosporaceae</taxon>
        <taxon>Dactylosporangium</taxon>
    </lineage>
</organism>
<comment type="caution">
    <text evidence="1">The sequence shown here is derived from an EMBL/GenBank/DDBJ whole genome shotgun (WGS) entry which is preliminary data.</text>
</comment>
<name>A0ABP8DIK4_9ACTN</name>
<dbReference type="EMBL" id="BAABAT010000025">
    <property type="protein sequence ID" value="GAA4256862.1"/>
    <property type="molecule type" value="Genomic_DNA"/>
</dbReference>
<proteinExistence type="predicted"/>
<dbReference type="Proteomes" id="UP001500620">
    <property type="component" value="Unassembled WGS sequence"/>
</dbReference>
<protein>
    <submittedName>
        <fullName evidence="1">Uncharacterized protein</fullName>
    </submittedName>
</protein>